<gene>
    <name evidence="2" type="ORF">FHS37_000478</name>
</gene>
<evidence type="ECO:0000259" key="1">
    <source>
        <dbReference type="Pfam" id="PF04149"/>
    </source>
</evidence>
<feature type="domain" description="DUF397" evidence="1">
    <location>
        <begin position="15"/>
        <end position="66"/>
    </location>
</feature>
<dbReference type="Pfam" id="PF04149">
    <property type="entry name" value="DUF397"/>
    <property type="match status" value="1"/>
</dbReference>
<dbReference type="Proteomes" id="UP000579523">
    <property type="component" value="Unassembled WGS sequence"/>
</dbReference>
<keyword evidence="3" id="KW-1185">Reference proteome</keyword>
<comment type="caution">
    <text evidence="2">The sequence shown here is derived from an EMBL/GenBank/DDBJ whole genome shotgun (WGS) entry which is preliminary data.</text>
</comment>
<accession>A0A7W7PNI8</accession>
<proteinExistence type="predicted"/>
<organism evidence="2 3">
    <name type="scientific">Streptomyces griseomycini</name>
    <dbReference type="NCBI Taxonomy" id="66895"/>
    <lineage>
        <taxon>Bacteria</taxon>
        <taxon>Bacillati</taxon>
        <taxon>Actinomycetota</taxon>
        <taxon>Actinomycetes</taxon>
        <taxon>Kitasatosporales</taxon>
        <taxon>Streptomycetaceae</taxon>
        <taxon>Streptomyces</taxon>
    </lineage>
</organism>
<evidence type="ECO:0000313" key="2">
    <source>
        <dbReference type="EMBL" id="MBB4896462.1"/>
    </source>
</evidence>
<dbReference type="RefSeq" id="WP_184817311.1">
    <property type="nucleotide sequence ID" value="NZ_BMTI01000001.1"/>
</dbReference>
<dbReference type="EMBL" id="JACHJI010000001">
    <property type="protein sequence ID" value="MBB4896462.1"/>
    <property type="molecule type" value="Genomic_DNA"/>
</dbReference>
<protein>
    <recommendedName>
        <fullName evidence="1">DUF397 domain-containing protein</fullName>
    </recommendedName>
</protein>
<dbReference type="AlphaFoldDB" id="A0A7W7PNI8"/>
<evidence type="ECO:0000313" key="3">
    <source>
        <dbReference type="Proteomes" id="UP000579523"/>
    </source>
</evidence>
<sequence>MNRKGSGGNDTDLIWFRSSYSDSSNPNDCVEVALAPGAVRVRDSKAPDGPLLTVTPAAWSRFVTGAGGAVAP</sequence>
<reference evidence="2 3" key="1">
    <citation type="submission" date="2020-08" db="EMBL/GenBank/DDBJ databases">
        <title>Genomic Encyclopedia of Type Strains, Phase III (KMG-III): the genomes of soil and plant-associated and newly described type strains.</title>
        <authorList>
            <person name="Whitman W."/>
        </authorList>
    </citation>
    <scope>NUCLEOTIDE SEQUENCE [LARGE SCALE GENOMIC DNA]</scope>
    <source>
        <strain evidence="2 3">CECT 3273</strain>
    </source>
</reference>
<dbReference type="InterPro" id="IPR007278">
    <property type="entry name" value="DUF397"/>
</dbReference>
<name>A0A7W7PNI8_9ACTN</name>